<feature type="transmembrane region" description="Helical" evidence="1">
    <location>
        <begin position="185"/>
        <end position="208"/>
    </location>
</feature>
<evidence type="ECO:0000313" key="3">
    <source>
        <dbReference type="EMBL" id="ATE53314.1"/>
    </source>
</evidence>
<dbReference type="Gene3D" id="3.30.70.270">
    <property type="match status" value="1"/>
</dbReference>
<dbReference type="SMART" id="SM00267">
    <property type="entry name" value="GGDEF"/>
    <property type="match status" value="1"/>
</dbReference>
<dbReference type="InterPro" id="IPR052163">
    <property type="entry name" value="DGC-Regulatory_Protein"/>
</dbReference>
<dbReference type="NCBIfam" id="TIGR00254">
    <property type="entry name" value="GGDEF"/>
    <property type="match status" value="1"/>
</dbReference>
<dbReference type="CDD" id="cd01949">
    <property type="entry name" value="GGDEF"/>
    <property type="match status" value="1"/>
</dbReference>
<evidence type="ECO:0000313" key="4">
    <source>
        <dbReference type="Proteomes" id="UP000218505"/>
    </source>
</evidence>
<dbReference type="InterPro" id="IPR043128">
    <property type="entry name" value="Rev_trsase/Diguanyl_cyclase"/>
</dbReference>
<feature type="transmembrane region" description="Helical" evidence="1">
    <location>
        <begin position="285"/>
        <end position="308"/>
    </location>
</feature>
<dbReference type="PANTHER" id="PTHR46663:SF2">
    <property type="entry name" value="GGDEF DOMAIN-CONTAINING PROTEIN"/>
    <property type="match status" value="1"/>
</dbReference>
<gene>
    <name evidence="3" type="ORF">CNX65_08455</name>
</gene>
<dbReference type="AlphaFoldDB" id="A0A290Z2U5"/>
<feature type="transmembrane region" description="Helical" evidence="1">
    <location>
        <begin position="254"/>
        <end position="273"/>
    </location>
</feature>
<dbReference type="PANTHER" id="PTHR46663">
    <property type="entry name" value="DIGUANYLATE CYCLASE DGCT-RELATED"/>
    <property type="match status" value="1"/>
</dbReference>
<accession>A0A290Z2U5</accession>
<proteinExistence type="predicted"/>
<name>A0A290Z2U5_9PSEU</name>
<dbReference type="PROSITE" id="PS50887">
    <property type="entry name" value="GGDEF"/>
    <property type="match status" value="1"/>
</dbReference>
<sequence>MVTVAVVHKASQSRQAGAMSLKRFGVVAALVGVVLSVLVALVVSDALGREVSVALDKFSQLVWATAALVCFWGEAARRTGPARRWRIWMTGALGCLVLGLCAWTWGQVVLGASLPTSALAQAGFTLVPVLALGAVLVLGGGPAEVGAARGRLVLVLDGLIVVGSLFVLTWVAALESMLRKWAATGLSFLPVVAHPAAYLVLFVVLLVLSWTHRPVRQLPMLFLGLAALAQSSSGWVFAYLVSTGTTEIPTSADIGFMICPALLLLAALAPAGVRRGRADEGLLRAGELLHLLVPYLPMAATGLFVVVGTATGTPLKPLEIYVGLGVVGLVVLRQLLTLIDNVRLVEQLRDSRERLRHQAYHDPLTGLPNRALFRERLAAALCADGPIALLFIDVDGFKEVNDNYGHAEGDAVLRIVAQRLQRCVRECDTVARLGGDEFGVLIEGDAPPDEVGQRVLRVLVAPHRTALGEHRIRASVGIARRAHGQPVAPDDLLGDADAAMYAAKRLGKGIVVGAGGGQIGGPVGAIG</sequence>
<dbReference type="SUPFAM" id="SSF55073">
    <property type="entry name" value="Nucleotide cyclase"/>
    <property type="match status" value="1"/>
</dbReference>
<dbReference type="InterPro" id="IPR000160">
    <property type="entry name" value="GGDEF_dom"/>
</dbReference>
<keyword evidence="1" id="KW-1133">Transmembrane helix</keyword>
<dbReference type="InterPro" id="IPR029787">
    <property type="entry name" value="Nucleotide_cyclase"/>
</dbReference>
<organism evidence="3 4">
    <name type="scientific">Actinosynnema pretiosum</name>
    <dbReference type="NCBI Taxonomy" id="42197"/>
    <lineage>
        <taxon>Bacteria</taxon>
        <taxon>Bacillati</taxon>
        <taxon>Actinomycetota</taxon>
        <taxon>Actinomycetes</taxon>
        <taxon>Pseudonocardiales</taxon>
        <taxon>Pseudonocardiaceae</taxon>
        <taxon>Actinosynnema</taxon>
    </lineage>
</organism>
<evidence type="ECO:0000256" key="1">
    <source>
        <dbReference type="SAM" id="Phobius"/>
    </source>
</evidence>
<feature type="transmembrane region" description="Helical" evidence="1">
    <location>
        <begin position="152"/>
        <end position="173"/>
    </location>
</feature>
<dbReference type="Pfam" id="PF00990">
    <property type="entry name" value="GGDEF"/>
    <property type="match status" value="1"/>
</dbReference>
<evidence type="ECO:0000259" key="2">
    <source>
        <dbReference type="PROSITE" id="PS50887"/>
    </source>
</evidence>
<reference evidence="3" key="1">
    <citation type="submission" date="2017-09" db="EMBL/GenBank/DDBJ databases">
        <title>Complete Genome Sequence of ansamitocin-producing Bacterium Actinosynnema pretiosum X47.</title>
        <authorList>
            <person name="Cao G."/>
            <person name="Zong G."/>
            <person name="Zhong C."/>
            <person name="Fu J."/>
        </authorList>
    </citation>
    <scope>NUCLEOTIDE SEQUENCE [LARGE SCALE GENOMIC DNA]</scope>
    <source>
        <strain evidence="3">X47</strain>
    </source>
</reference>
<feature type="transmembrane region" description="Helical" evidence="1">
    <location>
        <begin position="24"/>
        <end position="43"/>
    </location>
</feature>
<feature type="transmembrane region" description="Helical" evidence="1">
    <location>
        <begin position="118"/>
        <end position="140"/>
    </location>
</feature>
<dbReference type="KEGG" id="apre:CNX65_08455"/>
<dbReference type="EMBL" id="CP023445">
    <property type="protein sequence ID" value="ATE53314.1"/>
    <property type="molecule type" value="Genomic_DNA"/>
</dbReference>
<feature type="transmembrane region" description="Helical" evidence="1">
    <location>
        <begin position="220"/>
        <end position="242"/>
    </location>
</feature>
<protein>
    <submittedName>
        <fullName evidence="3">GGDEF domain-containing protein</fullName>
    </submittedName>
</protein>
<keyword evidence="1" id="KW-0472">Membrane</keyword>
<feature type="transmembrane region" description="Helical" evidence="1">
    <location>
        <begin position="58"/>
        <end position="75"/>
    </location>
</feature>
<dbReference type="RefSeq" id="WP_096492264.1">
    <property type="nucleotide sequence ID" value="NZ_CP023445.1"/>
</dbReference>
<keyword evidence="1" id="KW-0812">Transmembrane</keyword>
<keyword evidence="4" id="KW-1185">Reference proteome</keyword>
<feature type="transmembrane region" description="Helical" evidence="1">
    <location>
        <begin position="320"/>
        <end position="339"/>
    </location>
</feature>
<feature type="domain" description="GGDEF" evidence="2">
    <location>
        <begin position="385"/>
        <end position="516"/>
    </location>
</feature>
<dbReference type="Proteomes" id="UP000218505">
    <property type="component" value="Chromosome"/>
</dbReference>
<feature type="transmembrane region" description="Helical" evidence="1">
    <location>
        <begin position="87"/>
        <end position="106"/>
    </location>
</feature>